<gene>
    <name evidence="3" type="ORF">F8O03_09440</name>
</gene>
<protein>
    <submittedName>
        <fullName evidence="3">Uncharacterized protein</fullName>
    </submittedName>
</protein>
<evidence type="ECO:0000313" key="4">
    <source>
        <dbReference type="Proteomes" id="UP000490386"/>
    </source>
</evidence>
<name>A0A7J5B119_9MICO</name>
<dbReference type="EMBL" id="WBJX01000003">
    <property type="protein sequence ID" value="KAB1637449.1"/>
    <property type="molecule type" value="Genomic_DNA"/>
</dbReference>
<dbReference type="Proteomes" id="UP000490386">
    <property type="component" value="Unassembled WGS sequence"/>
</dbReference>
<keyword evidence="4" id="KW-1185">Reference proteome</keyword>
<evidence type="ECO:0000313" key="3">
    <source>
        <dbReference type="EMBL" id="KAB1637449.1"/>
    </source>
</evidence>
<keyword evidence="2" id="KW-1133">Transmembrane helix</keyword>
<keyword evidence="2" id="KW-0812">Transmembrane</keyword>
<feature type="transmembrane region" description="Helical" evidence="2">
    <location>
        <begin position="125"/>
        <end position="144"/>
    </location>
</feature>
<dbReference type="AlphaFoldDB" id="A0A7J5B119"/>
<accession>A0A7J5B119</accession>
<sequence length="188" mass="19371">MTSQSKAFGKRAILSTGQGLLTAAYYATPDFIPSKAARGVLKTAITLGVTGLAVLEYRDAKQTPLADSDLLVQPAAQAPGELIGGPREENDVPHPAEGSRDEDSTGSKENSFSAFWLSLTPARRAALSALGVAGALATVAGIAAAERGIYQFGERRAERGVTAAHTKTGLAIGGITTLLALIPAPKDK</sequence>
<reference evidence="3 4" key="1">
    <citation type="submission" date="2019-09" db="EMBL/GenBank/DDBJ databases">
        <title>Phylogeny of genus Pseudoclavibacter and closely related genus.</title>
        <authorList>
            <person name="Li Y."/>
        </authorList>
    </citation>
    <scope>NUCLEOTIDE SEQUENCE [LARGE SCALE GENOMIC DNA]</scope>
    <source>
        <strain evidence="3 4">THG-MD12</strain>
    </source>
</reference>
<evidence type="ECO:0000256" key="2">
    <source>
        <dbReference type="SAM" id="Phobius"/>
    </source>
</evidence>
<evidence type="ECO:0000256" key="1">
    <source>
        <dbReference type="SAM" id="MobiDB-lite"/>
    </source>
</evidence>
<dbReference type="RefSeq" id="WP_151423662.1">
    <property type="nucleotide sequence ID" value="NZ_WBJX01000003.1"/>
</dbReference>
<feature type="transmembrane region" description="Helical" evidence="2">
    <location>
        <begin position="164"/>
        <end position="182"/>
    </location>
</feature>
<comment type="caution">
    <text evidence="3">The sequence shown here is derived from an EMBL/GenBank/DDBJ whole genome shotgun (WGS) entry which is preliminary data.</text>
</comment>
<feature type="region of interest" description="Disordered" evidence="1">
    <location>
        <begin position="79"/>
        <end position="107"/>
    </location>
</feature>
<proteinExistence type="predicted"/>
<feature type="compositionally biased region" description="Basic and acidic residues" evidence="1">
    <location>
        <begin position="86"/>
        <end position="106"/>
    </location>
</feature>
<dbReference type="OrthoDB" id="5113766at2"/>
<keyword evidence="2" id="KW-0472">Membrane</keyword>
<organism evidence="3 4">
    <name type="scientific">Pseudoclavibacter terrae</name>
    <dbReference type="NCBI Taxonomy" id="1530195"/>
    <lineage>
        <taxon>Bacteria</taxon>
        <taxon>Bacillati</taxon>
        <taxon>Actinomycetota</taxon>
        <taxon>Actinomycetes</taxon>
        <taxon>Micrococcales</taxon>
        <taxon>Microbacteriaceae</taxon>
        <taxon>Pseudoclavibacter</taxon>
    </lineage>
</organism>